<feature type="disulfide bond" evidence="11">
    <location>
        <begin position="161"/>
        <end position="182"/>
    </location>
</feature>
<evidence type="ECO:0000313" key="15">
    <source>
        <dbReference type="Proteomes" id="UP000264820"/>
    </source>
</evidence>
<dbReference type="GO" id="GO:0008191">
    <property type="term" value="F:metalloendopeptidase inhibitor activity"/>
    <property type="evidence" value="ECO:0007669"/>
    <property type="project" value="InterPro"/>
</dbReference>
<proteinExistence type="inferred from homology"/>
<dbReference type="GO" id="GO:0034097">
    <property type="term" value="P:response to cytokine"/>
    <property type="evidence" value="ECO:0007669"/>
    <property type="project" value="TreeGrafter"/>
</dbReference>
<evidence type="ECO:0000259" key="13">
    <source>
        <dbReference type="PROSITE" id="PS50189"/>
    </source>
</evidence>
<feature type="signal peptide" evidence="12">
    <location>
        <begin position="1"/>
        <end position="26"/>
    </location>
</feature>
<name>A0A3Q2Y6A2_HIPCM</name>
<dbReference type="Ensembl" id="ENSHCOT00000026975.1">
    <property type="protein sequence ID" value="ENSHCOP00000012543.1"/>
    <property type="gene ID" value="ENSHCOG00000015562.1"/>
</dbReference>
<comment type="similarity">
    <text evidence="2">Belongs to the protease inhibitor I35 (TIMP) family.</text>
</comment>
<evidence type="ECO:0000313" key="14">
    <source>
        <dbReference type="Ensembl" id="ENSHCOP00000012543.1"/>
    </source>
</evidence>
<feature type="binding site" evidence="10">
    <location>
        <position position="27"/>
    </location>
    <ligand>
        <name>Zn(2+)</name>
        <dbReference type="ChEBI" id="CHEBI:29105"/>
        <note>ligand shared with metalloproteinase partner</note>
    </ligand>
</feature>
<dbReference type="SMART" id="SM00206">
    <property type="entry name" value="NTR"/>
    <property type="match status" value="1"/>
</dbReference>
<dbReference type="InterPro" id="IPR027465">
    <property type="entry name" value="TIMP_C"/>
</dbReference>
<keyword evidence="10" id="KW-0479">Metal-binding</keyword>
<reference evidence="14" key="2">
    <citation type="submission" date="2025-09" db="UniProtKB">
        <authorList>
            <consortium name="Ensembl"/>
        </authorList>
    </citation>
    <scope>IDENTIFICATION</scope>
</reference>
<dbReference type="GeneTree" id="ENSGT00940000158348"/>
<feature type="chain" id="PRO_5018635856" description="Metalloproteinase inhibitor 2" evidence="12">
    <location>
        <begin position="27"/>
        <end position="199"/>
    </location>
</feature>
<dbReference type="GO" id="GO:0002020">
    <property type="term" value="F:protease binding"/>
    <property type="evidence" value="ECO:0007669"/>
    <property type="project" value="TreeGrafter"/>
</dbReference>
<keyword evidence="8" id="KW-0481">Metalloenzyme inhibitor</keyword>
<evidence type="ECO:0000256" key="2">
    <source>
        <dbReference type="ARBA" id="ARBA00011027"/>
    </source>
</evidence>
<dbReference type="PANTHER" id="PTHR11844:SF24">
    <property type="entry name" value="METALLOPROTEINASE INHIBITOR 2"/>
    <property type="match status" value="1"/>
</dbReference>
<feature type="disulfide bond" evidence="11">
    <location>
        <begin position="27"/>
        <end position="90"/>
    </location>
</feature>
<accession>A0A3Q2Y6A2</accession>
<dbReference type="SUPFAM" id="SSF50242">
    <property type="entry name" value="TIMP-like"/>
    <property type="match status" value="1"/>
</dbReference>
<evidence type="ECO:0000256" key="6">
    <source>
        <dbReference type="ARBA" id="ARBA00022690"/>
    </source>
</evidence>
<evidence type="ECO:0000256" key="8">
    <source>
        <dbReference type="ARBA" id="ARBA00023215"/>
    </source>
</evidence>
<keyword evidence="12" id="KW-0732">Signal</keyword>
<keyword evidence="4" id="KW-0964">Secreted</keyword>
<keyword evidence="5" id="KW-0483">Metalloprotease inhibitor</keyword>
<comment type="subcellular location">
    <subcellularLocation>
        <location evidence="1">Secreted</location>
    </subcellularLocation>
</comment>
<dbReference type="OrthoDB" id="6041373at2759"/>
<evidence type="ECO:0000256" key="9">
    <source>
        <dbReference type="ARBA" id="ARBA00030102"/>
    </source>
</evidence>
<dbReference type="Pfam" id="PF00965">
    <property type="entry name" value="TIMP"/>
    <property type="match status" value="1"/>
</dbReference>
<dbReference type="STRING" id="109280.ENSHCOP00000012543"/>
<dbReference type="OMA" id="CVCEIAS"/>
<dbReference type="InterPro" id="IPR001134">
    <property type="entry name" value="Netrin_domain"/>
</dbReference>
<dbReference type="GO" id="GO:0046872">
    <property type="term" value="F:metal ion binding"/>
    <property type="evidence" value="ECO:0007669"/>
    <property type="project" value="UniProtKB-KW"/>
</dbReference>
<dbReference type="RefSeq" id="XP_019731430.1">
    <property type="nucleotide sequence ID" value="XM_019875871.1"/>
</dbReference>
<keyword evidence="7 11" id="KW-1015">Disulfide bond</keyword>
<dbReference type="Gene3D" id="3.90.370.10">
    <property type="entry name" value="Tissue inhibitor of metalloproteinase-1. Chain B, domain 1"/>
    <property type="match status" value="1"/>
</dbReference>
<sequence length="199" mass="22070">MGWKVMNILLPLVLLCLWRLQEGADACKCLVRHPQEVFCQADVVIRAEVLGGKTDSDNQLIQYIIKQTKMFKGPKRNFDAIYTASSSAACGVTLKKGTMYLLMGTLESNGLLRITGCDFFQPWSSVSAGQKSLLRRYEKGCDCKIVRCTSVPCGISNPAECLWTQFLPIKMASNEQTQNFACLKKGYGYCAWSRASGSP</sequence>
<keyword evidence="10" id="KW-0862">Zinc</keyword>
<dbReference type="Gene3D" id="2.40.50.120">
    <property type="match status" value="1"/>
</dbReference>
<feature type="disulfide bond" evidence="11">
    <location>
        <begin position="39"/>
        <end position="141"/>
    </location>
</feature>
<evidence type="ECO:0000256" key="4">
    <source>
        <dbReference type="ARBA" id="ARBA00022525"/>
    </source>
</evidence>
<evidence type="ECO:0000256" key="1">
    <source>
        <dbReference type="ARBA" id="ARBA00004613"/>
    </source>
</evidence>
<dbReference type="InterPro" id="IPR008993">
    <property type="entry name" value="TIMP-like_OB-fold"/>
</dbReference>
<dbReference type="GO" id="GO:0031012">
    <property type="term" value="C:extracellular matrix"/>
    <property type="evidence" value="ECO:0007669"/>
    <property type="project" value="TreeGrafter"/>
</dbReference>
<dbReference type="GO" id="GO:0051045">
    <property type="term" value="P:negative regulation of membrane protein ectodomain proteolysis"/>
    <property type="evidence" value="ECO:0007669"/>
    <property type="project" value="TreeGrafter"/>
</dbReference>
<dbReference type="PANTHER" id="PTHR11844">
    <property type="entry name" value="METALLOPROTEASE INHIBITOR"/>
    <property type="match status" value="1"/>
</dbReference>
<feature type="disulfide bond" evidence="11">
    <location>
        <begin position="29"/>
        <end position="117"/>
    </location>
</feature>
<dbReference type="AlphaFoldDB" id="A0A3Q2Y6A2"/>
<dbReference type="KEGG" id="hcq:109519377"/>
<dbReference type="GO" id="GO:0005615">
    <property type="term" value="C:extracellular space"/>
    <property type="evidence" value="ECO:0007669"/>
    <property type="project" value="TreeGrafter"/>
</dbReference>
<dbReference type="InterPro" id="IPR001820">
    <property type="entry name" value="TIMP"/>
</dbReference>
<feature type="domain" description="NTR" evidence="13">
    <location>
        <begin position="27"/>
        <end position="141"/>
    </location>
</feature>
<dbReference type="GO" id="GO:0009725">
    <property type="term" value="P:response to hormone"/>
    <property type="evidence" value="ECO:0007669"/>
    <property type="project" value="TreeGrafter"/>
</dbReference>
<dbReference type="PROSITE" id="PS50189">
    <property type="entry name" value="NTR"/>
    <property type="match status" value="1"/>
</dbReference>
<keyword evidence="15" id="KW-1185">Reference proteome</keyword>
<dbReference type="GeneID" id="109519377"/>
<reference evidence="14" key="1">
    <citation type="submission" date="2025-08" db="UniProtKB">
        <authorList>
            <consortium name="Ensembl"/>
        </authorList>
    </citation>
    <scope>IDENTIFICATION</scope>
</reference>
<evidence type="ECO:0000256" key="5">
    <source>
        <dbReference type="ARBA" id="ARBA00022608"/>
    </source>
</evidence>
<dbReference type="Proteomes" id="UP000264820">
    <property type="component" value="Unplaced"/>
</dbReference>
<evidence type="ECO:0000256" key="11">
    <source>
        <dbReference type="PIRSR" id="PIRSR601820-3"/>
    </source>
</evidence>
<protein>
    <recommendedName>
        <fullName evidence="3">Metalloproteinase inhibitor 2</fullName>
    </recommendedName>
    <alternativeName>
        <fullName evidence="9">Tissue inhibitor of metalloproteinases 2</fullName>
    </alternativeName>
</protein>
<keyword evidence="6" id="KW-0646">Protease inhibitor</keyword>
<evidence type="ECO:0000256" key="10">
    <source>
        <dbReference type="PIRSR" id="PIRSR601820-1"/>
    </source>
</evidence>
<evidence type="ECO:0000256" key="12">
    <source>
        <dbReference type="SAM" id="SignalP"/>
    </source>
</evidence>
<evidence type="ECO:0000256" key="7">
    <source>
        <dbReference type="ARBA" id="ARBA00023157"/>
    </source>
</evidence>
<feature type="disulfide bond" evidence="11">
    <location>
        <begin position="148"/>
        <end position="153"/>
    </location>
</feature>
<evidence type="ECO:0000256" key="3">
    <source>
        <dbReference type="ARBA" id="ARBA00013520"/>
    </source>
</evidence>
<feature type="disulfide bond" evidence="11">
    <location>
        <begin position="143"/>
        <end position="190"/>
    </location>
</feature>
<organism evidence="14 15">
    <name type="scientific">Hippocampus comes</name>
    <name type="common">Tiger tail seahorse</name>
    <dbReference type="NCBI Taxonomy" id="109280"/>
    <lineage>
        <taxon>Eukaryota</taxon>
        <taxon>Metazoa</taxon>
        <taxon>Chordata</taxon>
        <taxon>Craniata</taxon>
        <taxon>Vertebrata</taxon>
        <taxon>Euteleostomi</taxon>
        <taxon>Actinopterygii</taxon>
        <taxon>Neopterygii</taxon>
        <taxon>Teleostei</taxon>
        <taxon>Neoteleostei</taxon>
        <taxon>Acanthomorphata</taxon>
        <taxon>Syngnathiaria</taxon>
        <taxon>Syngnathiformes</taxon>
        <taxon>Syngnathoidei</taxon>
        <taxon>Syngnathidae</taxon>
        <taxon>Hippocampus</taxon>
    </lineage>
</organism>